<comment type="caution">
    <text evidence="2">The sequence shown here is derived from an EMBL/GenBank/DDBJ whole genome shotgun (WGS) entry which is preliminary data.</text>
</comment>
<evidence type="ECO:0000259" key="1">
    <source>
        <dbReference type="Pfam" id="PF00534"/>
    </source>
</evidence>
<dbReference type="PANTHER" id="PTHR12526">
    <property type="entry name" value="GLYCOSYLTRANSFERASE"/>
    <property type="match status" value="1"/>
</dbReference>
<dbReference type="Gene3D" id="3.40.50.2000">
    <property type="entry name" value="Glycogen Phosphorylase B"/>
    <property type="match status" value="1"/>
</dbReference>
<evidence type="ECO:0000313" key="2">
    <source>
        <dbReference type="EMBL" id="NHQ88509.1"/>
    </source>
</evidence>
<name>A0ABX0KXF5_9NEIS</name>
<feature type="domain" description="Glycosyl transferase family 1" evidence="1">
    <location>
        <begin position="183"/>
        <end position="337"/>
    </location>
</feature>
<dbReference type="SUPFAM" id="SSF53756">
    <property type="entry name" value="UDP-Glycosyltransferase/glycogen phosphorylase"/>
    <property type="match status" value="1"/>
</dbReference>
<organism evidence="2 3">
    <name type="scientific">Iodobacter violaceini</name>
    <dbReference type="NCBI Taxonomy" id="3044271"/>
    <lineage>
        <taxon>Bacteria</taxon>
        <taxon>Pseudomonadati</taxon>
        <taxon>Pseudomonadota</taxon>
        <taxon>Betaproteobacteria</taxon>
        <taxon>Neisseriales</taxon>
        <taxon>Chitinibacteraceae</taxon>
        <taxon>Iodobacter</taxon>
    </lineage>
</organism>
<proteinExistence type="predicted"/>
<dbReference type="Proteomes" id="UP000712570">
    <property type="component" value="Unassembled WGS sequence"/>
</dbReference>
<dbReference type="PANTHER" id="PTHR12526:SF630">
    <property type="entry name" value="GLYCOSYLTRANSFERASE"/>
    <property type="match status" value="1"/>
</dbReference>
<sequence length="372" mass="41857">MMKITRVVFWDPCISPHKADFIQALARLNKNIEVILCAHEDIPGDRKKMGWSLNSSAEYLQYIAPSENVIKALCQTRPEQTLHMFSGIRWVPTILVAIKAVRRSGAYFSIMMEPRVTEGFKGLMRIVQSRITENWFRKNASFILGIGRNGPAWFRLSGYDENLIHPFAYFINDNSTSALIRNNKEAINIAYIGRLVEMKGVADLIDAVSLLDFKYKLKIIGNGESKVKFYERASNNPLVQFLGVIPIEKISDFLKNIDILILPSRSMDDGWGVVVTEALLSGCVAIASECVGAAIVLEGNDINGNIVPAYAPEKIAEKICSQIQSNNLSLDCRIKRRNWALAHLTASAGAEYFMKIMRHHFDNGPRPDPFYQ</sequence>
<dbReference type="CDD" id="cd03801">
    <property type="entry name" value="GT4_PimA-like"/>
    <property type="match status" value="1"/>
</dbReference>
<dbReference type="Pfam" id="PF00534">
    <property type="entry name" value="Glycos_transf_1"/>
    <property type="match status" value="1"/>
</dbReference>
<keyword evidence="3" id="KW-1185">Reference proteome</keyword>
<protein>
    <submittedName>
        <fullName evidence="2">Glycosyltransferase family 4 protein</fullName>
    </submittedName>
</protein>
<dbReference type="RefSeq" id="WP_166830259.1">
    <property type="nucleotide sequence ID" value="NZ_JAAOLX010000016.1"/>
</dbReference>
<reference evidence="2 3" key="1">
    <citation type="submission" date="2020-03" db="EMBL/GenBank/DDBJ databases">
        <title>Draft genome sequence of environmentally isolated violet-colored cultures.</title>
        <authorList>
            <person name="Wilson H.S."/>
        </authorList>
    </citation>
    <scope>NUCLEOTIDE SEQUENCE [LARGE SCALE GENOMIC DNA]</scope>
    <source>
        <strain evidence="2 3">HSC-16F04</strain>
    </source>
</reference>
<evidence type="ECO:0000313" key="3">
    <source>
        <dbReference type="Proteomes" id="UP000712570"/>
    </source>
</evidence>
<dbReference type="EMBL" id="JAAOLX010000016">
    <property type="protein sequence ID" value="NHQ88509.1"/>
    <property type="molecule type" value="Genomic_DNA"/>
</dbReference>
<accession>A0ABX0KXF5</accession>
<dbReference type="InterPro" id="IPR001296">
    <property type="entry name" value="Glyco_trans_1"/>
</dbReference>
<gene>
    <name evidence="2" type="ORF">HA050_20630</name>
</gene>